<evidence type="ECO:0000313" key="5">
    <source>
        <dbReference type="Proteomes" id="UP000515733"/>
    </source>
</evidence>
<dbReference type="Gene3D" id="3.90.226.10">
    <property type="entry name" value="2-enoyl-CoA Hydratase, Chain A, domain 1"/>
    <property type="match status" value="1"/>
</dbReference>
<dbReference type="OrthoDB" id="9775794at2"/>
<keyword evidence="2" id="KW-0456">Lyase</keyword>
<dbReference type="KEGG" id="doe:DENOEST_3293"/>
<dbReference type="Gene3D" id="1.10.12.10">
    <property type="entry name" value="Lyase 2-enoyl-coa Hydratase, Chain A, domain 2"/>
    <property type="match status" value="1"/>
</dbReference>
<dbReference type="PROSITE" id="PS00166">
    <property type="entry name" value="ENOYL_COA_HYDRATASE"/>
    <property type="match status" value="1"/>
</dbReference>
<evidence type="ECO:0000256" key="1">
    <source>
        <dbReference type="ARBA" id="ARBA00005254"/>
    </source>
</evidence>
<dbReference type="GO" id="GO:0016829">
    <property type="term" value="F:lyase activity"/>
    <property type="evidence" value="ECO:0007669"/>
    <property type="project" value="UniProtKB-KW"/>
</dbReference>
<proteinExistence type="inferred from homology"/>
<dbReference type="CDD" id="cd06558">
    <property type="entry name" value="crotonase-like"/>
    <property type="match status" value="1"/>
</dbReference>
<dbReference type="GO" id="GO:0006635">
    <property type="term" value="P:fatty acid beta-oxidation"/>
    <property type="evidence" value="ECO:0007669"/>
    <property type="project" value="TreeGrafter"/>
</dbReference>
<dbReference type="InterPro" id="IPR001753">
    <property type="entry name" value="Enoyl-CoA_hydra/iso"/>
</dbReference>
<dbReference type="RefSeq" id="WP_145771516.1">
    <property type="nucleotide sequence ID" value="NZ_LR778301.1"/>
</dbReference>
<protein>
    <submittedName>
        <fullName evidence="4">Enoyl-CoA hydratase</fullName>
    </submittedName>
</protein>
<comment type="similarity">
    <text evidence="1 3">Belongs to the enoyl-CoA hydratase/isomerase family.</text>
</comment>
<dbReference type="PANTHER" id="PTHR11941">
    <property type="entry name" value="ENOYL-COA HYDRATASE-RELATED"/>
    <property type="match status" value="1"/>
</dbReference>
<dbReference type="InterPro" id="IPR014748">
    <property type="entry name" value="Enoyl-CoA_hydra_C"/>
</dbReference>
<dbReference type="Pfam" id="PF00378">
    <property type="entry name" value="ECH_1"/>
    <property type="match status" value="1"/>
</dbReference>
<keyword evidence="5" id="KW-1185">Reference proteome</keyword>
<dbReference type="InterPro" id="IPR029045">
    <property type="entry name" value="ClpP/crotonase-like_dom_sf"/>
</dbReference>
<name>A0A6S6Y4U0_9PROT</name>
<dbReference type="Proteomes" id="UP000515733">
    <property type="component" value="Chromosome"/>
</dbReference>
<evidence type="ECO:0000313" key="4">
    <source>
        <dbReference type="EMBL" id="CAB1370447.1"/>
    </source>
</evidence>
<accession>A0A6S6Y4U0</accession>
<evidence type="ECO:0000256" key="2">
    <source>
        <dbReference type="ARBA" id="ARBA00023239"/>
    </source>
</evidence>
<gene>
    <name evidence="4" type="ORF">DENOEST_3293</name>
</gene>
<dbReference type="AlphaFoldDB" id="A0A6S6Y4U0"/>
<dbReference type="PANTHER" id="PTHR11941:SF54">
    <property type="entry name" value="ENOYL-COA HYDRATASE, MITOCHONDRIAL"/>
    <property type="match status" value="1"/>
</dbReference>
<dbReference type="EMBL" id="LR778301">
    <property type="protein sequence ID" value="CAB1370447.1"/>
    <property type="molecule type" value="Genomic_DNA"/>
</dbReference>
<reference evidence="4 5" key="1">
    <citation type="submission" date="2020-03" db="EMBL/GenBank/DDBJ databases">
        <authorList>
            <consortium name="Genoscope - CEA"/>
            <person name="William W."/>
        </authorList>
    </citation>
    <scope>NUCLEOTIDE SEQUENCE [LARGE SCALE GENOMIC DNA]</scope>
    <source>
        <strain evidence="5">DSM 16959</strain>
    </source>
</reference>
<dbReference type="InterPro" id="IPR018376">
    <property type="entry name" value="Enoyl-CoA_hyd/isom_CS"/>
</dbReference>
<organism evidence="4 5">
    <name type="scientific">Denitratisoma oestradiolicum</name>
    <dbReference type="NCBI Taxonomy" id="311182"/>
    <lineage>
        <taxon>Bacteria</taxon>
        <taxon>Pseudomonadati</taxon>
        <taxon>Pseudomonadota</taxon>
        <taxon>Betaproteobacteria</taxon>
        <taxon>Nitrosomonadales</taxon>
        <taxon>Sterolibacteriaceae</taxon>
        <taxon>Denitratisoma</taxon>
    </lineage>
</organism>
<evidence type="ECO:0000256" key="3">
    <source>
        <dbReference type="RuleBase" id="RU003707"/>
    </source>
</evidence>
<dbReference type="SUPFAM" id="SSF52096">
    <property type="entry name" value="ClpP/crotonase"/>
    <property type="match status" value="1"/>
</dbReference>
<sequence length="260" mass="27959">MNPDILCERDGDIATVTLFNPDKLNAVNGAMWRRLKVVMDELDGDECLRCVVLRGEGGTFAAGGDLEEFLTQRDTFERAQVYHGEWVAGALDSIVDCRHPSVALIEGVCIGGGLEIASCCDLRIAGAGARFGAPIMKLGFTMAHSELVGLVALAGPAVALEILLEGRILGAVEAYEKGLLTRVVADAEVAEEAYATARRIAAGAPMVARAHKKLVRRLMAQARALTESEVRDNFAFLDSTDYQEGLAAFLAKRKPQFQGH</sequence>